<organism evidence="4 5">
    <name type="scientific">Histidinibacterium aquaticum</name>
    <dbReference type="NCBI Taxonomy" id="2613962"/>
    <lineage>
        <taxon>Bacteria</taxon>
        <taxon>Pseudomonadati</taxon>
        <taxon>Pseudomonadota</taxon>
        <taxon>Alphaproteobacteria</taxon>
        <taxon>Rhodobacterales</taxon>
        <taxon>Paracoccaceae</taxon>
        <taxon>Histidinibacterium</taxon>
    </lineage>
</organism>
<reference evidence="4 5" key="1">
    <citation type="submission" date="2019-09" db="EMBL/GenBank/DDBJ databases">
        <authorList>
            <person name="Park J.-S."/>
            <person name="Choi H.-J."/>
        </authorList>
    </citation>
    <scope>NUCLEOTIDE SEQUENCE [LARGE SCALE GENOMIC DNA]</scope>
    <source>
        <strain evidence="4 5">176SS1-4</strain>
    </source>
</reference>
<evidence type="ECO:0000259" key="3">
    <source>
        <dbReference type="Pfam" id="PF13505"/>
    </source>
</evidence>
<dbReference type="EMBL" id="VYQE01000004">
    <property type="protein sequence ID" value="KAA9006660.1"/>
    <property type="molecule type" value="Genomic_DNA"/>
</dbReference>
<evidence type="ECO:0000313" key="5">
    <source>
        <dbReference type="Proteomes" id="UP000326554"/>
    </source>
</evidence>
<evidence type="ECO:0000256" key="1">
    <source>
        <dbReference type="ARBA" id="ARBA00022729"/>
    </source>
</evidence>
<gene>
    <name evidence="4" type="ORF">F3S47_12790</name>
</gene>
<feature type="domain" description="Outer membrane protein beta-barrel" evidence="3">
    <location>
        <begin position="8"/>
        <end position="216"/>
    </location>
</feature>
<keyword evidence="5" id="KW-1185">Reference proteome</keyword>
<feature type="chain" id="PRO_5023938704" evidence="2">
    <location>
        <begin position="22"/>
        <end position="216"/>
    </location>
</feature>
<feature type="signal peptide" evidence="2">
    <location>
        <begin position="1"/>
        <end position="21"/>
    </location>
</feature>
<comment type="caution">
    <text evidence="4">The sequence shown here is derived from an EMBL/GenBank/DDBJ whole genome shotgun (WGS) entry which is preliminary data.</text>
</comment>
<dbReference type="Pfam" id="PF13505">
    <property type="entry name" value="OMP_b-brl"/>
    <property type="match status" value="1"/>
</dbReference>
<dbReference type="AlphaFoldDB" id="A0A5J5GF80"/>
<dbReference type="Proteomes" id="UP000326554">
    <property type="component" value="Unassembled WGS sequence"/>
</dbReference>
<keyword evidence="1 2" id="KW-0732">Signal</keyword>
<dbReference type="Gene3D" id="2.40.160.20">
    <property type="match status" value="1"/>
</dbReference>
<dbReference type="RefSeq" id="WP_150445678.1">
    <property type="nucleotide sequence ID" value="NZ_VYQE01000004.1"/>
</dbReference>
<evidence type="ECO:0000313" key="4">
    <source>
        <dbReference type="EMBL" id="KAA9006660.1"/>
    </source>
</evidence>
<dbReference type="InterPro" id="IPR027385">
    <property type="entry name" value="Beta-barrel_OMP"/>
</dbReference>
<protein>
    <submittedName>
        <fullName evidence="4">Outer membrane beta-barrel protein</fullName>
    </submittedName>
</protein>
<evidence type="ECO:0000256" key="2">
    <source>
        <dbReference type="SAM" id="SignalP"/>
    </source>
</evidence>
<accession>A0A5J5GF80</accession>
<dbReference type="InterPro" id="IPR011250">
    <property type="entry name" value="OMP/PagP_B-barrel"/>
</dbReference>
<dbReference type="SUPFAM" id="SSF56925">
    <property type="entry name" value="OMPA-like"/>
    <property type="match status" value="1"/>
</dbReference>
<name>A0A5J5GF80_9RHOB</name>
<proteinExistence type="predicted"/>
<sequence length="216" mass="23496">MRHQVPSALVLLAASAVPAAAEVELSFYLGAQSAPHSRVYVDDDPLIPDEDFLVGWEGRSFSPPPYYGFRATWWQSDRLGYGLDFTHSKVYGGDDVEDAGYDTLEFTDGLNIATANVYYRWPERLGPLTPYVGAGAGIAVPHVEVEKNGSSTYEYQYTGPAVTLIAGASYPLSDSWAVFGELKSTMSWNEAELSSGGTLESRIVTNALNVGVSYNF</sequence>